<accession>A0ACC1I959</accession>
<gene>
    <name evidence="1" type="ORF">LPJ66_007424</name>
</gene>
<evidence type="ECO:0000313" key="2">
    <source>
        <dbReference type="Proteomes" id="UP001150581"/>
    </source>
</evidence>
<comment type="caution">
    <text evidence="1">The sequence shown here is derived from an EMBL/GenBank/DDBJ whole genome shotgun (WGS) entry which is preliminary data.</text>
</comment>
<feature type="non-terminal residue" evidence="1">
    <location>
        <position position="324"/>
    </location>
</feature>
<dbReference type="EMBL" id="JANBPG010001324">
    <property type="protein sequence ID" value="KAJ1890527.1"/>
    <property type="molecule type" value="Genomic_DNA"/>
</dbReference>
<dbReference type="Proteomes" id="UP001150581">
    <property type="component" value="Unassembled WGS sequence"/>
</dbReference>
<protein>
    <submittedName>
        <fullName evidence="1">Uncharacterized protein</fullName>
    </submittedName>
</protein>
<sequence length="324" mass="35447">MPPSDLINVRNFRDKFAGFVRSQKDRGVFSAQSEWSPELQSEVASRCQIADDLSFSNTAFVNPTLFHMLRQHREFNEATERELLQKKRHVAAELERKRQLKLADIEGESMRNWSTLSATNQQQRQREHGLEGMPDFNPAATAEEANDGNQFAESSMLLAVDIGGCEAELGAQTMDVDSTTVEDALARLASGDNSIVEHIPESVDAHEQASFEINEDTSSNPTKGNEADGGISVNTDDEAANTDGENDNNDDNDGDDGSISASDVSEIEASSDDEALAYGAPRNVSVQPTITPLIRSFEDVTLLTPQSELPEGITQEMLKRAIAN</sequence>
<proteinExistence type="predicted"/>
<reference evidence="1" key="1">
    <citation type="submission" date="2022-07" db="EMBL/GenBank/DDBJ databases">
        <title>Phylogenomic reconstructions and comparative analyses of Kickxellomycotina fungi.</title>
        <authorList>
            <person name="Reynolds N.K."/>
            <person name="Stajich J.E."/>
            <person name="Barry K."/>
            <person name="Grigoriev I.V."/>
            <person name="Crous P."/>
            <person name="Smith M.E."/>
        </authorList>
    </citation>
    <scope>NUCLEOTIDE SEQUENCE</scope>
    <source>
        <strain evidence="1">Benny 63K</strain>
    </source>
</reference>
<name>A0ACC1I959_9FUNG</name>
<keyword evidence="2" id="KW-1185">Reference proteome</keyword>
<organism evidence="1 2">
    <name type="scientific">Kickxella alabastrina</name>
    <dbReference type="NCBI Taxonomy" id="61397"/>
    <lineage>
        <taxon>Eukaryota</taxon>
        <taxon>Fungi</taxon>
        <taxon>Fungi incertae sedis</taxon>
        <taxon>Zoopagomycota</taxon>
        <taxon>Kickxellomycotina</taxon>
        <taxon>Kickxellomycetes</taxon>
        <taxon>Kickxellales</taxon>
        <taxon>Kickxellaceae</taxon>
        <taxon>Kickxella</taxon>
    </lineage>
</organism>
<evidence type="ECO:0000313" key="1">
    <source>
        <dbReference type="EMBL" id="KAJ1890527.1"/>
    </source>
</evidence>